<protein>
    <submittedName>
        <fullName evidence="3">Amidase</fullName>
    </submittedName>
</protein>
<dbReference type="Proteomes" id="UP000243342">
    <property type="component" value="Unassembled WGS sequence"/>
</dbReference>
<dbReference type="InterPro" id="IPR036928">
    <property type="entry name" value="AS_sf"/>
</dbReference>
<accession>A0A1J7BIA3</accession>
<gene>
    <name evidence="3" type="ORF">BIV57_06550</name>
</gene>
<dbReference type="SUPFAM" id="SSF75304">
    <property type="entry name" value="Amidase signature (AS) enzymes"/>
    <property type="match status" value="1"/>
</dbReference>
<dbReference type="STRING" id="1428644.BIV57_06550"/>
<dbReference type="InterPro" id="IPR000120">
    <property type="entry name" value="Amidase"/>
</dbReference>
<evidence type="ECO:0000259" key="2">
    <source>
        <dbReference type="Pfam" id="PF01425"/>
    </source>
</evidence>
<dbReference type="PANTHER" id="PTHR11895">
    <property type="entry name" value="TRANSAMIDASE"/>
    <property type="match status" value="1"/>
</dbReference>
<dbReference type="NCBIfam" id="NF004815">
    <property type="entry name" value="PRK06169.1"/>
    <property type="match status" value="1"/>
</dbReference>
<name>A0A1J7BIA3_9ACTN</name>
<feature type="domain" description="Amidase" evidence="2">
    <location>
        <begin position="36"/>
        <end position="458"/>
    </location>
</feature>
<dbReference type="EMBL" id="MLCF01000025">
    <property type="protein sequence ID" value="OIV38317.1"/>
    <property type="molecule type" value="Genomic_DNA"/>
</dbReference>
<dbReference type="AlphaFoldDB" id="A0A1J7BIA3"/>
<comment type="similarity">
    <text evidence="1">Belongs to the amidase family.</text>
</comment>
<dbReference type="RefSeq" id="WP_071655726.1">
    <property type="nucleotide sequence ID" value="NZ_MLCF01000025.1"/>
</dbReference>
<keyword evidence="4" id="KW-1185">Reference proteome</keyword>
<dbReference type="PANTHER" id="PTHR11895:SF7">
    <property type="entry name" value="GLUTAMYL-TRNA(GLN) AMIDOTRANSFERASE SUBUNIT A, MITOCHONDRIAL"/>
    <property type="match status" value="1"/>
</dbReference>
<organism evidence="3 4">
    <name type="scientific">Mangrovactinospora gilvigrisea</name>
    <dbReference type="NCBI Taxonomy" id="1428644"/>
    <lineage>
        <taxon>Bacteria</taxon>
        <taxon>Bacillati</taxon>
        <taxon>Actinomycetota</taxon>
        <taxon>Actinomycetes</taxon>
        <taxon>Kitasatosporales</taxon>
        <taxon>Streptomycetaceae</taxon>
        <taxon>Mangrovactinospora</taxon>
    </lineage>
</organism>
<dbReference type="Gene3D" id="3.90.1300.10">
    <property type="entry name" value="Amidase signature (AS) domain"/>
    <property type="match status" value="1"/>
</dbReference>
<dbReference type="PROSITE" id="PS00571">
    <property type="entry name" value="AMIDASES"/>
    <property type="match status" value="1"/>
</dbReference>
<proteinExistence type="inferred from homology"/>
<dbReference type="GO" id="GO:0003824">
    <property type="term" value="F:catalytic activity"/>
    <property type="evidence" value="ECO:0007669"/>
    <property type="project" value="InterPro"/>
</dbReference>
<evidence type="ECO:0000313" key="3">
    <source>
        <dbReference type="EMBL" id="OIV38317.1"/>
    </source>
</evidence>
<evidence type="ECO:0000256" key="1">
    <source>
        <dbReference type="ARBA" id="ARBA00009199"/>
    </source>
</evidence>
<dbReference type="InterPro" id="IPR020556">
    <property type="entry name" value="Amidase_CS"/>
</dbReference>
<dbReference type="OrthoDB" id="182039at2"/>
<evidence type="ECO:0000313" key="4">
    <source>
        <dbReference type="Proteomes" id="UP000243342"/>
    </source>
</evidence>
<dbReference type="Pfam" id="PF01425">
    <property type="entry name" value="Amidase"/>
    <property type="match status" value="1"/>
</dbReference>
<reference evidence="3 4" key="1">
    <citation type="submission" date="2016-10" db="EMBL/GenBank/DDBJ databases">
        <title>Genome sequence of Streptomyces gilvigriseus MUSC 26.</title>
        <authorList>
            <person name="Lee L.-H."/>
            <person name="Ser H.-L."/>
        </authorList>
    </citation>
    <scope>NUCLEOTIDE SEQUENCE [LARGE SCALE GENOMIC DNA]</scope>
    <source>
        <strain evidence="3 4">MUSC 26</strain>
    </source>
</reference>
<comment type="caution">
    <text evidence="3">The sequence shown here is derived from an EMBL/GenBank/DDBJ whole genome shotgun (WGS) entry which is preliminary data.</text>
</comment>
<dbReference type="InterPro" id="IPR023631">
    <property type="entry name" value="Amidase_dom"/>
</dbReference>
<sequence>MDQPTDHSADCSAELFRLSARRLDEGFAAGEFTPVDALEAVLDRLAAVDGELNAFCLVDADAARRDAEAAAGRRRSGTARGPLDGVPVSVKDLLLTAGSPTLRGSRTVAPAGPWTEDAPAVARLREAGAVLFGKTTTPEFGWKGVTDNPLTGVTRNPWDPSATSGGSSGGAAAAVAAGIGPLGIGTDGGGSVRIPAAFCGVFGLKPTYGRIPLHPASPFGTLSHAGPLARSAADAALLLDVVSGPDPRDWSALAPTPPVRLDAGVLHGLRIAYSPTFGGQVEVDPAVAAEVRSAVDVLASLGAEVVEADPPIGELSEVQQAFHVLWFAGAAKVLEPLSAQSRALVDPALQEVAEQGAGFSASEYLDAVDVRMRLGAAMGGFHRDGGHALLATPALPLTAFLAGQETPTGKGRWTDWTPFTYPFNLTQQPAAAIPCGLAGGLPAALQLVGPRHADALVLSASAAVEDAVRPPSTAAPLVV</sequence>